<comment type="caution">
    <text evidence="2">The sequence shown here is derived from an EMBL/GenBank/DDBJ whole genome shotgun (WGS) entry which is preliminary data.</text>
</comment>
<dbReference type="AlphaFoldDB" id="A0A9W4U0Q5"/>
<evidence type="ECO:0000256" key="1">
    <source>
        <dbReference type="SAM" id="MobiDB-lite"/>
    </source>
</evidence>
<feature type="region of interest" description="Disordered" evidence="1">
    <location>
        <begin position="38"/>
        <end position="58"/>
    </location>
</feature>
<protein>
    <submittedName>
        <fullName evidence="2">Uncharacterized protein</fullName>
    </submittedName>
</protein>
<feature type="compositionally biased region" description="Basic and acidic residues" evidence="1">
    <location>
        <begin position="249"/>
        <end position="262"/>
    </location>
</feature>
<evidence type="ECO:0000313" key="3">
    <source>
        <dbReference type="Proteomes" id="UP001152607"/>
    </source>
</evidence>
<organism evidence="2 3">
    <name type="scientific">Periconia digitata</name>
    <dbReference type="NCBI Taxonomy" id="1303443"/>
    <lineage>
        <taxon>Eukaryota</taxon>
        <taxon>Fungi</taxon>
        <taxon>Dikarya</taxon>
        <taxon>Ascomycota</taxon>
        <taxon>Pezizomycotina</taxon>
        <taxon>Dothideomycetes</taxon>
        <taxon>Pleosporomycetidae</taxon>
        <taxon>Pleosporales</taxon>
        <taxon>Massarineae</taxon>
        <taxon>Periconiaceae</taxon>
        <taxon>Periconia</taxon>
    </lineage>
</organism>
<feature type="compositionally biased region" description="Basic and acidic residues" evidence="1">
    <location>
        <begin position="202"/>
        <end position="217"/>
    </location>
</feature>
<name>A0A9W4U0Q5_9PLEO</name>
<gene>
    <name evidence="2" type="ORF">PDIGIT_LOCUS907</name>
</gene>
<dbReference type="Proteomes" id="UP001152607">
    <property type="component" value="Unassembled WGS sequence"/>
</dbReference>
<accession>A0A9W4U0Q5</accession>
<reference evidence="2" key="1">
    <citation type="submission" date="2023-01" db="EMBL/GenBank/DDBJ databases">
        <authorList>
            <person name="Van Ghelder C."/>
            <person name="Rancurel C."/>
        </authorList>
    </citation>
    <scope>NUCLEOTIDE SEQUENCE</scope>
    <source>
        <strain evidence="2">CNCM I-4278</strain>
    </source>
</reference>
<feature type="compositionally biased region" description="Basic and acidic residues" evidence="1">
    <location>
        <begin position="224"/>
        <end position="238"/>
    </location>
</feature>
<dbReference type="EMBL" id="CAOQHR010000001">
    <property type="protein sequence ID" value="CAI6249367.1"/>
    <property type="molecule type" value="Genomic_DNA"/>
</dbReference>
<dbReference type="OrthoDB" id="30417at2759"/>
<sequence>MFHSNVGESFMRNPSLSMQMDTKEGLNMALAHRPGVLASSEKGSSAKEHGSGTVTWADMKTTGPAIPRQLSGNQINMRNYGKPAPTQRYYIPGKEAIPNDLYGHVGQVARPLGSERMSGLDGAMDDLAEVDLSTRIDDSGRMAAGQQLTEAAVPPKANEEGAHCLRTATGRNKQKRTSSPGKQAPKERSESSPVNAPGSPKKSGEHSPAKAKIEHVTNKFRRMKKDDVRGLSPEEKTKRAQKWHKRFQRLKESEAKEVEEARNAAYGQ</sequence>
<feature type="compositionally biased region" description="Basic residues" evidence="1">
    <location>
        <begin position="239"/>
        <end position="248"/>
    </location>
</feature>
<feature type="region of interest" description="Disordered" evidence="1">
    <location>
        <begin position="166"/>
        <end position="268"/>
    </location>
</feature>
<keyword evidence="3" id="KW-1185">Reference proteome</keyword>
<evidence type="ECO:0000313" key="2">
    <source>
        <dbReference type="EMBL" id="CAI6249367.1"/>
    </source>
</evidence>
<proteinExistence type="predicted"/>